<feature type="non-terminal residue" evidence="1">
    <location>
        <position position="1"/>
    </location>
</feature>
<accession>A0A835LE45</accession>
<reference evidence="1 2" key="1">
    <citation type="submission" date="2020-10" db="EMBL/GenBank/DDBJ databases">
        <title>The Coptis chinensis genome and diversification of protoberbering-type alkaloids.</title>
        <authorList>
            <person name="Wang B."/>
            <person name="Shu S."/>
            <person name="Song C."/>
            <person name="Liu Y."/>
        </authorList>
    </citation>
    <scope>NUCLEOTIDE SEQUENCE [LARGE SCALE GENOMIC DNA]</scope>
    <source>
        <strain evidence="1">HL-2020</strain>
        <tissue evidence="1">Leaf</tissue>
    </source>
</reference>
<evidence type="ECO:0008006" key="3">
    <source>
        <dbReference type="Google" id="ProtNLM"/>
    </source>
</evidence>
<proteinExistence type="predicted"/>
<gene>
    <name evidence="1" type="ORF">IFM89_019167</name>
</gene>
<dbReference type="EMBL" id="JADFTS010000009">
    <property type="protein sequence ID" value="KAF9589117.1"/>
    <property type="molecule type" value="Genomic_DNA"/>
</dbReference>
<dbReference type="AlphaFoldDB" id="A0A835LE45"/>
<dbReference type="Proteomes" id="UP000631114">
    <property type="component" value="Unassembled WGS sequence"/>
</dbReference>
<sequence length="72" mass="7963">MECLNPSDTEILVAFCSMLVTSKDVAQRRCGVCKGSGLVLRDKYYFRCPRCGMVGFFLGSPGKDSSRSNKVF</sequence>
<evidence type="ECO:0000313" key="2">
    <source>
        <dbReference type="Proteomes" id="UP000631114"/>
    </source>
</evidence>
<comment type="caution">
    <text evidence="1">The sequence shown here is derived from an EMBL/GenBank/DDBJ whole genome shotgun (WGS) entry which is preliminary data.</text>
</comment>
<dbReference type="OrthoDB" id="2018625at2759"/>
<keyword evidence="2" id="KW-1185">Reference proteome</keyword>
<name>A0A835LE45_9MAGN</name>
<protein>
    <recommendedName>
        <fullName evidence="3">Viral late gene transcription factor 3 zinc ribbon domain-containing protein</fullName>
    </recommendedName>
</protein>
<organism evidence="1 2">
    <name type="scientific">Coptis chinensis</name>
    <dbReference type="NCBI Taxonomy" id="261450"/>
    <lineage>
        <taxon>Eukaryota</taxon>
        <taxon>Viridiplantae</taxon>
        <taxon>Streptophyta</taxon>
        <taxon>Embryophyta</taxon>
        <taxon>Tracheophyta</taxon>
        <taxon>Spermatophyta</taxon>
        <taxon>Magnoliopsida</taxon>
        <taxon>Ranunculales</taxon>
        <taxon>Ranunculaceae</taxon>
        <taxon>Coptidoideae</taxon>
        <taxon>Coptis</taxon>
    </lineage>
</organism>
<evidence type="ECO:0000313" key="1">
    <source>
        <dbReference type="EMBL" id="KAF9589117.1"/>
    </source>
</evidence>